<name>A0A9W9K7Z8_9EURO</name>
<keyword evidence="3" id="KW-1185">Reference proteome</keyword>
<reference evidence="2" key="2">
    <citation type="journal article" date="2023" name="IMA Fungus">
        <title>Comparative genomic study of the Penicillium genus elucidates a diverse pangenome and 15 lateral gene transfer events.</title>
        <authorList>
            <person name="Petersen C."/>
            <person name="Sorensen T."/>
            <person name="Nielsen M.R."/>
            <person name="Sondergaard T.E."/>
            <person name="Sorensen J.L."/>
            <person name="Fitzpatrick D.A."/>
            <person name="Frisvad J.C."/>
            <person name="Nielsen K.L."/>
        </authorList>
    </citation>
    <scope>NUCLEOTIDE SEQUENCE</scope>
    <source>
        <strain evidence="2">IBT 34128</strain>
    </source>
</reference>
<feature type="compositionally biased region" description="Pro residues" evidence="1">
    <location>
        <begin position="178"/>
        <end position="188"/>
    </location>
</feature>
<evidence type="ECO:0000313" key="3">
    <source>
        <dbReference type="Proteomes" id="UP001141434"/>
    </source>
</evidence>
<evidence type="ECO:0000313" key="2">
    <source>
        <dbReference type="EMBL" id="KAJ5096524.1"/>
    </source>
</evidence>
<dbReference type="EMBL" id="JAPMSZ010000007">
    <property type="protein sequence ID" value="KAJ5096524.1"/>
    <property type="molecule type" value="Genomic_DNA"/>
</dbReference>
<feature type="region of interest" description="Disordered" evidence="1">
    <location>
        <begin position="170"/>
        <end position="249"/>
    </location>
</feature>
<accession>A0A9W9K7Z8</accession>
<comment type="caution">
    <text evidence="2">The sequence shown here is derived from an EMBL/GenBank/DDBJ whole genome shotgun (WGS) entry which is preliminary data.</text>
</comment>
<dbReference type="Proteomes" id="UP001141434">
    <property type="component" value="Unassembled WGS sequence"/>
</dbReference>
<reference evidence="2" key="1">
    <citation type="submission" date="2022-11" db="EMBL/GenBank/DDBJ databases">
        <authorList>
            <person name="Petersen C."/>
        </authorList>
    </citation>
    <scope>NUCLEOTIDE SEQUENCE</scope>
    <source>
        <strain evidence="2">IBT 34128</strain>
    </source>
</reference>
<dbReference type="AlphaFoldDB" id="A0A9W9K7Z8"/>
<sequence length="249" mass="25470">MSPRAGIDPLQTTEVTKRVVFVGYTPPHQGSPAAPGAWREEAAPGGLPPSFAKSDSPVHCWETAEGRGGPAASAPGSGGCERKWVGGHVTRVPEENDQVPRVETVPHQHFLGTGTIVRSPSAQMGSASLCRGEPDRAVRAPGGGRSPGRAWCVAPGVGILEGEGVGVSARAWQGGPATAPPQPLPGSPSPRWAGHRGPPRGVVLRGPGRRRGVASWRAGGLGRRGRPATGIECGSPEPGRRASARGPGP</sequence>
<dbReference type="OrthoDB" id="4377666at2759"/>
<evidence type="ECO:0000256" key="1">
    <source>
        <dbReference type="SAM" id="MobiDB-lite"/>
    </source>
</evidence>
<proteinExistence type="predicted"/>
<protein>
    <submittedName>
        <fullName evidence="2">Uncharacterized protein</fullName>
    </submittedName>
</protein>
<feature type="region of interest" description="Disordered" evidence="1">
    <location>
        <begin position="27"/>
        <end position="79"/>
    </location>
</feature>
<organism evidence="2 3">
    <name type="scientific">Penicillium alfredii</name>
    <dbReference type="NCBI Taxonomy" id="1506179"/>
    <lineage>
        <taxon>Eukaryota</taxon>
        <taxon>Fungi</taxon>
        <taxon>Dikarya</taxon>
        <taxon>Ascomycota</taxon>
        <taxon>Pezizomycotina</taxon>
        <taxon>Eurotiomycetes</taxon>
        <taxon>Eurotiomycetidae</taxon>
        <taxon>Eurotiales</taxon>
        <taxon>Aspergillaceae</taxon>
        <taxon>Penicillium</taxon>
    </lineage>
</organism>
<gene>
    <name evidence="2" type="ORF">NUU61_005880</name>
</gene>